<dbReference type="AlphaFoldDB" id="A0A9P7QCH9"/>
<dbReference type="EMBL" id="SRRH01000717">
    <property type="protein sequence ID" value="KAG6285524.1"/>
    <property type="molecule type" value="Genomic_DNA"/>
</dbReference>
<feature type="compositionally biased region" description="Basic and acidic residues" evidence="1">
    <location>
        <begin position="37"/>
        <end position="47"/>
    </location>
</feature>
<reference evidence="2 3" key="1">
    <citation type="journal article" date="2020" name="bioRxiv">
        <title>Whole genome comparisons of ergot fungi reveals the divergence and evolution of species within the genus Claviceps are the result of varying mechanisms driving genome evolution and host range expansion.</title>
        <authorList>
            <person name="Wyka S.A."/>
            <person name="Mondo S.J."/>
            <person name="Liu M."/>
            <person name="Dettman J."/>
            <person name="Nalam V."/>
            <person name="Broders K.D."/>
        </authorList>
    </citation>
    <scope>NUCLEOTIDE SEQUENCE [LARGE SCALE GENOMIC DNA]</scope>
    <source>
        <strain evidence="2 3">Clav52</strain>
    </source>
</reference>
<gene>
    <name evidence="2" type="ORF">E4U09_007255</name>
</gene>
<sequence>MKAPILPFEEPICIDKAKKATTVHPYRNGNYNPQPPKQERQTEKTLRREFAPACERTPAFSFHLK</sequence>
<organism evidence="2 3">
    <name type="scientific">Claviceps aff. purpurea</name>
    <dbReference type="NCBI Taxonomy" id="1967640"/>
    <lineage>
        <taxon>Eukaryota</taxon>
        <taxon>Fungi</taxon>
        <taxon>Dikarya</taxon>
        <taxon>Ascomycota</taxon>
        <taxon>Pezizomycotina</taxon>
        <taxon>Sordariomycetes</taxon>
        <taxon>Hypocreomycetidae</taxon>
        <taxon>Hypocreales</taxon>
        <taxon>Clavicipitaceae</taxon>
        <taxon>Claviceps</taxon>
    </lineage>
</organism>
<proteinExistence type="predicted"/>
<evidence type="ECO:0000256" key="1">
    <source>
        <dbReference type="SAM" id="MobiDB-lite"/>
    </source>
</evidence>
<name>A0A9P7QCH9_9HYPO</name>
<comment type="caution">
    <text evidence="2">The sequence shown here is derived from an EMBL/GenBank/DDBJ whole genome shotgun (WGS) entry which is preliminary data.</text>
</comment>
<feature type="region of interest" description="Disordered" evidence="1">
    <location>
        <begin position="24"/>
        <end position="47"/>
    </location>
</feature>
<protein>
    <submittedName>
        <fullName evidence="2">Uncharacterized protein</fullName>
    </submittedName>
</protein>
<accession>A0A9P7QCH9</accession>
<keyword evidence="3" id="KW-1185">Reference proteome</keyword>
<evidence type="ECO:0000313" key="3">
    <source>
        <dbReference type="Proteomes" id="UP000707071"/>
    </source>
</evidence>
<dbReference type="Proteomes" id="UP000707071">
    <property type="component" value="Unassembled WGS sequence"/>
</dbReference>
<evidence type="ECO:0000313" key="2">
    <source>
        <dbReference type="EMBL" id="KAG6285524.1"/>
    </source>
</evidence>